<gene>
    <name evidence="1" type="ORF">L195_g039193</name>
</gene>
<comment type="caution">
    <text evidence="1">The sequence shown here is derived from an EMBL/GenBank/DDBJ whole genome shotgun (WGS) entry which is preliminary data.</text>
</comment>
<accession>A0A2K3LX94</accession>
<protein>
    <submittedName>
        <fullName evidence="1">Uncharacterized protein</fullName>
    </submittedName>
</protein>
<proteinExistence type="predicted"/>
<sequence length="70" mass="8164">MFHVYAIGHHISACKWLQPPKMEQKQDHRKKETSEAVHKVIKKEYVAKVKNQSEEIIHNKPVAVSVPLQH</sequence>
<dbReference type="EMBL" id="ASHM01043486">
    <property type="protein sequence ID" value="PNX83155.1"/>
    <property type="molecule type" value="Genomic_DNA"/>
</dbReference>
<reference evidence="1 2" key="2">
    <citation type="journal article" date="2017" name="Front. Plant Sci.">
        <title>Gene Classification and Mining of Molecular Markers Useful in Red Clover (Trifolium pratense) Breeding.</title>
        <authorList>
            <person name="Istvanek J."/>
            <person name="Dluhosova J."/>
            <person name="Dluhos P."/>
            <person name="Patkova L."/>
            <person name="Nedelnik J."/>
            <person name="Repkova J."/>
        </authorList>
    </citation>
    <scope>NUCLEOTIDE SEQUENCE [LARGE SCALE GENOMIC DNA]</scope>
    <source>
        <strain evidence="2">cv. Tatra</strain>
        <tissue evidence="1">Young leaves</tissue>
    </source>
</reference>
<dbReference type="Proteomes" id="UP000236291">
    <property type="component" value="Unassembled WGS sequence"/>
</dbReference>
<dbReference type="AlphaFoldDB" id="A0A2K3LX94"/>
<reference evidence="1 2" key="1">
    <citation type="journal article" date="2014" name="Am. J. Bot.">
        <title>Genome assembly and annotation for red clover (Trifolium pratense; Fabaceae).</title>
        <authorList>
            <person name="Istvanek J."/>
            <person name="Jaros M."/>
            <person name="Krenek A."/>
            <person name="Repkova J."/>
        </authorList>
    </citation>
    <scope>NUCLEOTIDE SEQUENCE [LARGE SCALE GENOMIC DNA]</scope>
    <source>
        <strain evidence="2">cv. Tatra</strain>
        <tissue evidence="1">Young leaves</tissue>
    </source>
</reference>
<organism evidence="1 2">
    <name type="scientific">Trifolium pratense</name>
    <name type="common">Red clover</name>
    <dbReference type="NCBI Taxonomy" id="57577"/>
    <lineage>
        <taxon>Eukaryota</taxon>
        <taxon>Viridiplantae</taxon>
        <taxon>Streptophyta</taxon>
        <taxon>Embryophyta</taxon>
        <taxon>Tracheophyta</taxon>
        <taxon>Spermatophyta</taxon>
        <taxon>Magnoliopsida</taxon>
        <taxon>eudicotyledons</taxon>
        <taxon>Gunneridae</taxon>
        <taxon>Pentapetalae</taxon>
        <taxon>rosids</taxon>
        <taxon>fabids</taxon>
        <taxon>Fabales</taxon>
        <taxon>Fabaceae</taxon>
        <taxon>Papilionoideae</taxon>
        <taxon>50 kb inversion clade</taxon>
        <taxon>NPAAA clade</taxon>
        <taxon>Hologalegina</taxon>
        <taxon>IRL clade</taxon>
        <taxon>Trifolieae</taxon>
        <taxon>Trifolium</taxon>
    </lineage>
</organism>
<dbReference type="ExpressionAtlas" id="A0A2K3LX94">
    <property type="expression patterns" value="baseline"/>
</dbReference>
<evidence type="ECO:0000313" key="1">
    <source>
        <dbReference type="EMBL" id="PNX83155.1"/>
    </source>
</evidence>
<name>A0A2K3LX94_TRIPR</name>
<evidence type="ECO:0000313" key="2">
    <source>
        <dbReference type="Proteomes" id="UP000236291"/>
    </source>
</evidence>